<dbReference type="OMA" id="ENSICGC"/>
<feature type="region of interest" description="Disordered" evidence="1">
    <location>
        <begin position="332"/>
        <end position="379"/>
    </location>
</feature>
<evidence type="ECO:0000313" key="4">
    <source>
        <dbReference type="Proteomes" id="UP000218811"/>
    </source>
</evidence>
<protein>
    <recommendedName>
        <fullName evidence="2">G domain-containing protein</fullName>
    </recommendedName>
</protein>
<dbReference type="Pfam" id="PF01926">
    <property type="entry name" value="MMR_HSR1"/>
    <property type="match status" value="1"/>
</dbReference>
<accession>A0A2H3JZD8</accession>
<keyword evidence="4" id="KW-1185">Reference proteome</keyword>
<feature type="domain" description="G" evidence="2">
    <location>
        <begin position="31"/>
        <end position="93"/>
    </location>
</feature>
<dbReference type="GO" id="GO:0005525">
    <property type="term" value="F:GTP binding"/>
    <property type="evidence" value="ECO:0007669"/>
    <property type="project" value="InterPro"/>
</dbReference>
<sequence>MRSPSSLCRCCTVAQRPARAIGIHIVSDHRVLGGTGCGKTSFCNAASGSSLKVSHGLRSCTTELQTVELVLDEQPVILIDTPGFDDTVKPQALVLKEIATSLRLLFQGERNVDGLIYMHRISDIRMGGTSLNIYRIFSKLCGAGAMKNVVIATTMWSQVRAEVGRTREEELRNNYFKNALDRGARMASHDGSKDSAIKIITDLLAIMTEPQMLQVQDDMVIQRKAIHDTEAGMQLDKELDQLILDLQSGNLSESPTEKLQQAQTALEREKASLRTDVDEEVVTRLQTLFGQMFEAPSSQPARPESSNVIQPGHDVAHNLMHDALLAQNLPAQSPPEHYQSQPPQPTCSFSDQISRLGDPSKSLSTHVVPTLSDDPNCQTRVDFQHTQTNSRVEHSPEKSKEENSICGCCVAM</sequence>
<dbReference type="SUPFAM" id="SSF52540">
    <property type="entry name" value="P-loop containing nucleoside triphosphate hydrolases"/>
    <property type="match status" value="1"/>
</dbReference>
<dbReference type="InterPro" id="IPR027417">
    <property type="entry name" value="P-loop_NTPase"/>
</dbReference>
<dbReference type="AlphaFoldDB" id="A0A2H3JZD8"/>
<name>A0A2H3JZD8_WOLCO</name>
<evidence type="ECO:0000259" key="2">
    <source>
        <dbReference type="Pfam" id="PF01926"/>
    </source>
</evidence>
<evidence type="ECO:0000256" key="1">
    <source>
        <dbReference type="SAM" id="MobiDB-lite"/>
    </source>
</evidence>
<feature type="compositionally biased region" description="Polar residues" evidence="1">
    <location>
        <begin position="338"/>
        <end position="353"/>
    </location>
</feature>
<dbReference type="Gene3D" id="3.40.50.300">
    <property type="entry name" value="P-loop containing nucleotide triphosphate hydrolases"/>
    <property type="match status" value="1"/>
</dbReference>
<dbReference type="OrthoDB" id="8954335at2759"/>
<dbReference type="CDD" id="cd00882">
    <property type="entry name" value="Ras_like_GTPase"/>
    <property type="match status" value="1"/>
</dbReference>
<reference evidence="3 4" key="1">
    <citation type="journal article" date="2012" name="Science">
        <title>The Paleozoic origin of enzymatic lignin decomposition reconstructed from 31 fungal genomes.</title>
        <authorList>
            <person name="Floudas D."/>
            <person name="Binder M."/>
            <person name="Riley R."/>
            <person name="Barry K."/>
            <person name="Blanchette R.A."/>
            <person name="Henrissat B."/>
            <person name="Martinez A.T."/>
            <person name="Otillar R."/>
            <person name="Spatafora J.W."/>
            <person name="Yadav J.S."/>
            <person name="Aerts A."/>
            <person name="Benoit I."/>
            <person name="Boyd A."/>
            <person name="Carlson A."/>
            <person name="Copeland A."/>
            <person name="Coutinho P.M."/>
            <person name="de Vries R.P."/>
            <person name="Ferreira P."/>
            <person name="Findley K."/>
            <person name="Foster B."/>
            <person name="Gaskell J."/>
            <person name="Glotzer D."/>
            <person name="Gorecki P."/>
            <person name="Heitman J."/>
            <person name="Hesse C."/>
            <person name="Hori C."/>
            <person name="Igarashi K."/>
            <person name="Jurgens J.A."/>
            <person name="Kallen N."/>
            <person name="Kersten P."/>
            <person name="Kohler A."/>
            <person name="Kuees U."/>
            <person name="Kumar T.K.A."/>
            <person name="Kuo A."/>
            <person name="LaButti K."/>
            <person name="Larrondo L.F."/>
            <person name="Lindquist E."/>
            <person name="Ling A."/>
            <person name="Lombard V."/>
            <person name="Lucas S."/>
            <person name="Lundell T."/>
            <person name="Martin R."/>
            <person name="McLaughlin D.J."/>
            <person name="Morgenstern I."/>
            <person name="Morin E."/>
            <person name="Murat C."/>
            <person name="Nagy L.G."/>
            <person name="Nolan M."/>
            <person name="Ohm R.A."/>
            <person name="Patyshakuliyeva A."/>
            <person name="Rokas A."/>
            <person name="Ruiz-Duenas F.J."/>
            <person name="Sabat G."/>
            <person name="Salamov A."/>
            <person name="Samejima M."/>
            <person name="Schmutz J."/>
            <person name="Slot J.C."/>
            <person name="St John F."/>
            <person name="Stenlid J."/>
            <person name="Sun H."/>
            <person name="Sun S."/>
            <person name="Syed K."/>
            <person name="Tsang A."/>
            <person name="Wiebenga A."/>
            <person name="Young D."/>
            <person name="Pisabarro A."/>
            <person name="Eastwood D.C."/>
            <person name="Martin F."/>
            <person name="Cullen D."/>
            <person name="Grigoriev I.V."/>
            <person name="Hibbett D.S."/>
        </authorList>
    </citation>
    <scope>NUCLEOTIDE SEQUENCE [LARGE SCALE GENOMIC DNA]</scope>
    <source>
        <strain evidence="3 4">MD-104</strain>
    </source>
</reference>
<evidence type="ECO:0000313" key="3">
    <source>
        <dbReference type="EMBL" id="PCH42104.1"/>
    </source>
</evidence>
<organism evidence="3 4">
    <name type="scientific">Wolfiporia cocos (strain MD-104)</name>
    <name type="common">Brown rot fungus</name>
    <dbReference type="NCBI Taxonomy" id="742152"/>
    <lineage>
        <taxon>Eukaryota</taxon>
        <taxon>Fungi</taxon>
        <taxon>Dikarya</taxon>
        <taxon>Basidiomycota</taxon>
        <taxon>Agaricomycotina</taxon>
        <taxon>Agaricomycetes</taxon>
        <taxon>Polyporales</taxon>
        <taxon>Phaeolaceae</taxon>
        <taxon>Wolfiporia</taxon>
    </lineage>
</organism>
<dbReference type="EMBL" id="KB468124">
    <property type="protein sequence ID" value="PCH42104.1"/>
    <property type="molecule type" value="Genomic_DNA"/>
</dbReference>
<dbReference type="InterPro" id="IPR006073">
    <property type="entry name" value="GTP-bd"/>
</dbReference>
<gene>
    <name evidence="3" type="ORF">WOLCODRAFT_119951</name>
</gene>
<dbReference type="Proteomes" id="UP000218811">
    <property type="component" value="Unassembled WGS sequence"/>
</dbReference>
<feature type="compositionally biased region" description="Polar residues" evidence="1">
    <location>
        <begin position="361"/>
        <end position="379"/>
    </location>
</feature>
<proteinExistence type="predicted"/>